<feature type="region of interest" description="Disordered" evidence="1">
    <location>
        <begin position="18"/>
        <end position="94"/>
    </location>
</feature>
<dbReference type="Proteomes" id="UP001346869">
    <property type="component" value="Unassembled WGS sequence"/>
</dbReference>
<keyword evidence="3" id="KW-1185">Reference proteome</keyword>
<name>A0AAN7XZ45_ELEMC</name>
<protein>
    <submittedName>
        <fullName evidence="2">Uncharacterized protein</fullName>
    </submittedName>
</protein>
<evidence type="ECO:0000313" key="2">
    <source>
        <dbReference type="EMBL" id="KAK5869359.1"/>
    </source>
</evidence>
<reference evidence="2 3" key="1">
    <citation type="journal article" date="2023" name="Genes (Basel)">
        <title>Chromosome-Level Genome Assembly and Circadian Gene Repertoire of the Patagonia Blennie Eleginops maclovinus-The Closest Ancestral Proxy of Antarctic Cryonotothenioids.</title>
        <authorList>
            <person name="Cheng C.C."/>
            <person name="Rivera-Colon A.G."/>
            <person name="Minhas B.F."/>
            <person name="Wilson L."/>
            <person name="Rayamajhi N."/>
            <person name="Vargas-Chacoff L."/>
            <person name="Catchen J.M."/>
        </authorList>
    </citation>
    <scope>NUCLEOTIDE SEQUENCE [LARGE SCALE GENOMIC DNA]</scope>
    <source>
        <strain evidence="2">JMC-PN-2008</strain>
    </source>
</reference>
<feature type="compositionally biased region" description="Polar residues" evidence="1">
    <location>
        <begin position="18"/>
        <end position="27"/>
    </location>
</feature>
<dbReference type="AlphaFoldDB" id="A0AAN7XZ45"/>
<evidence type="ECO:0000256" key="1">
    <source>
        <dbReference type="SAM" id="MobiDB-lite"/>
    </source>
</evidence>
<comment type="caution">
    <text evidence="2">The sequence shown here is derived from an EMBL/GenBank/DDBJ whole genome shotgun (WGS) entry which is preliminary data.</text>
</comment>
<gene>
    <name evidence="2" type="ORF">PBY51_024082</name>
</gene>
<evidence type="ECO:0000313" key="3">
    <source>
        <dbReference type="Proteomes" id="UP001346869"/>
    </source>
</evidence>
<feature type="compositionally biased region" description="Basic and acidic residues" evidence="1">
    <location>
        <begin position="85"/>
        <end position="94"/>
    </location>
</feature>
<proteinExistence type="predicted"/>
<reference evidence="2 3" key="2">
    <citation type="journal article" date="2023" name="Mol. Biol. Evol.">
        <title>Genomics of Secondarily Temperate Adaptation in the Only Non-Antarctic Icefish.</title>
        <authorList>
            <person name="Rivera-Colon A.G."/>
            <person name="Rayamajhi N."/>
            <person name="Minhas B.F."/>
            <person name="Madrigal G."/>
            <person name="Bilyk K.T."/>
            <person name="Yoon V."/>
            <person name="Hune M."/>
            <person name="Gregory S."/>
            <person name="Cheng C.H.C."/>
            <person name="Catchen J.M."/>
        </authorList>
    </citation>
    <scope>NUCLEOTIDE SEQUENCE [LARGE SCALE GENOMIC DNA]</scope>
    <source>
        <strain evidence="2">JMC-PN-2008</strain>
    </source>
</reference>
<sequence>MLTLTKRHATPFYQLFISPSSQTSSNFLPAHMPFKDKSNRRGEKKGRIGFNNIKGRSLSAGLPRKRRTGPEPARTYPRRPGAGPARDHNNKDSL</sequence>
<dbReference type="EMBL" id="JAUZQC010000006">
    <property type="protein sequence ID" value="KAK5869359.1"/>
    <property type="molecule type" value="Genomic_DNA"/>
</dbReference>
<accession>A0AAN7XZ45</accession>
<organism evidence="2 3">
    <name type="scientific">Eleginops maclovinus</name>
    <name type="common">Patagonian blennie</name>
    <name type="synonym">Eleginus maclovinus</name>
    <dbReference type="NCBI Taxonomy" id="56733"/>
    <lineage>
        <taxon>Eukaryota</taxon>
        <taxon>Metazoa</taxon>
        <taxon>Chordata</taxon>
        <taxon>Craniata</taxon>
        <taxon>Vertebrata</taxon>
        <taxon>Euteleostomi</taxon>
        <taxon>Actinopterygii</taxon>
        <taxon>Neopterygii</taxon>
        <taxon>Teleostei</taxon>
        <taxon>Neoteleostei</taxon>
        <taxon>Acanthomorphata</taxon>
        <taxon>Eupercaria</taxon>
        <taxon>Perciformes</taxon>
        <taxon>Notothenioidei</taxon>
        <taxon>Eleginopidae</taxon>
        <taxon>Eleginops</taxon>
    </lineage>
</organism>